<name>A0A4V3JQF9_9LEPT</name>
<proteinExistence type="predicted"/>
<keyword evidence="2" id="KW-1185">Reference proteome</keyword>
<gene>
    <name evidence="1" type="ORF">EHQ59_05695</name>
</gene>
<dbReference type="OrthoDB" id="333393at2"/>
<dbReference type="RefSeq" id="WP_135618295.1">
    <property type="nucleotide sequence ID" value="NZ_RQGG01000013.1"/>
</dbReference>
<accession>A0A4V3JQF9</accession>
<dbReference type="Proteomes" id="UP000297609">
    <property type="component" value="Unassembled WGS sequence"/>
</dbReference>
<evidence type="ECO:0000313" key="2">
    <source>
        <dbReference type="Proteomes" id="UP000297609"/>
    </source>
</evidence>
<protein>
    <recommendedName>
        <fullName evidence="3">GNAT family N-acetyltransferase</fullName>
    </recommendedName>
</protein>
<evidence type="ECO:0000313" key="1">
    <source>
        <dbReference type="EMBL" id="TGL55100.1"/>
    </source>
</evidence>
<comment type="caution">
    <text evidence="1">The sequence shown here is derived from an EMBL/GenBank/DDBJ whole genome shotgun (WGS) entry which is preliminary data.</text>
</comment>
<dbReference type="AlphaFoldDB" id="A0A4V3JQF9"/>
<evidence type="ECO:0008006" key="3">
    <source>
        <dbReference type="Google" id="ProtNLM"/>
    </source>
</evidence>
<reference evidence="1" key="1">
    <citation type="journal article" date="2019" name="PLoS Negl. Trop. Dis.">
        <title>Revisiting the worldwide diversity of Leptospira species in the environment.</title>
        <authorList>
            <person name="Vincent A.T."/>
            <person name="Schiettekatte O."/>
            <person name="Bourhy P."/>
            <person name="Veyrier F.J."/>
            <person name="Picardeau M."/>
        </authorList>
    </citation>
    <scope>NUCLEOTIDE SEQUENCE [LARGE SCALE GENOMIC DNA]</scope>
    <source>
        <strain evidence="1">201702454</strain>
    </source>
</reference>
<dbReference type="EMBL" id="RQGG01000013">
    <property type="protein sequence ID" value="TGL55100.1"/>
    <property type="molecule type" value="Genomic_DNA"/>
</dbReference>
<sequence>MGNRTSLNLDCKIVSPESLIDSQIQQMYSLMEENYLGMEFPSFCSDLMEKTKVFLFHKEETIQGFTTLKLKTQEIENQTIQIAYSGDTVLSKKFRGTLSIPIYWGRYMLEVSKEEIPLYWLLTSKGFRTYRYLSVFFKVFYPNPLIENESLKRYRDLIASLQFGEEFNKQTGILKRKKQVQTIRDLDSEEIAITHTKDPYIQYFVSQNKNYHLGEELVCLAPFSKSNIIPIIYRYLLSKHES</sequence>
<organism evidence="1 2">
    <name type="scientific">Leptospira kemamanensis</name>
    <dbReference type="NCBI Taxonomy" id="2484942"/>
    <lineage>
        <taxon>Bacteria</taxon>
        <taxon>Pseudomonadati</taxon>
        <taxon>Spirochaetota</taxon>
        <taxon>Spirochaetia</taxon>
        <taxon>Leptospirales</taxon>
        <taxon>Leptospiraceae</taxon>
        <taxon>Leptospira</taxon>
    </lineage>
</organism>